<keyword evidence="2" id="KW-1185">Reference proteome</keyword>
<evidence type="ECO:0008006" key="3">
    <source>
        <dbReference type="Google" id="ProtNLM"/>
    </source>
</evidence>
<proteinExistence type="predicted"/>
<comment type="caution">
    <text evidence="1">The sequence shown here is derived from an EMBL/GenBank/DDBJ whole genome shotgun (WGS) entry which is preliminary data.</text>
</comment>
<dbReference type="EMBL" id="LWBO01000034">
    <property type="protein sequence ID" value="OQP43952.1"/>
    <property type="molecule type" value="Genomic_DNA"/>
</dbReference>
<dbReference type="Proteomes" id="UP000192277">
    <property type="component" value="Unassembled WGS sequence"/>
</dbReference>
<dbReference type="PROSITE" id="PS51257">
    <property type="entry name" value="PROKAR_LIPOPROTEIN"/>
    <property type="match status" value="1"/>
</dbReference>
<dbReference type="InterPro" id="IPR025316">
    <property type="entry name" value="DUF4221"/>
</dbReference>
<sequence>MRKTINIAVIILFVFAGSQACRERDATIDSTYVFIPPQYHSVQIASKPDTISIPLNDSTFNAIKSVNVFSQNGKEYLAFFDQRSGSLNIYTLRFPQPIKRIPVKEWLHHSLYKTTVYVKSFDSVFVFNQNKLYLLNSVGKIKKSVEFVEKPDNAFALFDNNNPPVFKGNHLFAGVRPYVKETSLDDLKKWKVLYAFDLHNKKASLHYHLPELYQKNIFGYSFLDYSYCYNNHGRFVFSFAADTCIYETNLADFHAAYFAKSQYQDAPITPVSKEELSTGEKQLENYITKDSYGPVYFDPYKNRYLRVVKSKISEAEYKAKKLDRTQRLLIFNENFKIIGESEIDKTIWLNTLFFTKEGGIYAQTKAGDEFALHFIRLAYSDDSSYSINQLAQNENIIK</sequence>
<gene>
    <name evidence="1" type="ORF">A4D02_10780</name>
</gene>
<organism evidence="1 2">
    <name type="scientific">Niastella koreensis</name>
    <dbReference type="NCBI Taxonomy" id="354356"/>
    <lineage>
        <taxon>Bacteria</taxon>
        <taxon>Pseudomonadati</taxon>
        <taxon>Bacteroidota</taxon>
        <taxon>Chitinophagia</taxon>
        <taxon>Chitinophagales</taxon>
        <taxon>Chitinophagaceae</taxon>
        <taxon>Niastella</taxon>
    </lineage>
</organism>
<protein>
    <recommendedName>
        <fullName evidence="3">DUF4221 domain-containing protein</fullName>
    </recommendedName>
</protein>
<evidence type="ECO:0000313" key="2">
    <source>
        <dbReference type="Proteomes" id="UP000192277"/>
    </source>
</evidence>
<name>A0ABX3NT31_9BACT</name>
<dbReference type="Pfam" id="PF13970">
    <property type="entry name" value="DUF4221"/>
    <property type="match status" value="1"/>
</dbReference>
<accession>A0ABX3NT31</accession>
<dbReference type="RefSeq" id="WP_014218949.1">
    <property type="nucleotide sequence ID" value="NZ_LWBO01000034.1"/>
</dbReference>
<evidence type="ECO:0000313" key="1">
    <source>
        <dbReference type="EMBL" id="OQP43952.1"/>
    </source>
</evidence>
<reference evidence="1 2" key="1">
    <citation type="submission" date="2016-04" db="EMBL/GenBank/DDBJ databases">
        <authorList>
            <person name="Chen L."/>
            <person name="Zhuang W."/>
            <person name="Wang G."/>
        </authorList>
    </citation>
    <scope>NUCLEOTIDE SEQUENCE [LARGE SCALE GENOMIC DNA]</scope>
    <source>
        <strain evidence="2">GR20</strain>
    </source>
</reference>